<dbReference type="Gene3D" id="3.40.50.1820">
    <property type="entry name" value="alpha/beta hydrolase"/>
    <property type="match status" value="1"/>
</dbReference>
<evidence type="ECO:0000313" key="1">
    <source>
        <dbReference type="EMBL" id="GGW76248.1"/>
    </source>
</evidence>
<dbReference type="PANTHER" id="PTHR43265:SF1">
    <property type="entry name" value="ESTERASE ESTD"/>
    <property type="match status" value="1"/>
</dbReference>
<dbReference type="InterPro" id="IPR053145">
    <property type="entry name" value="AB_hydrolase_Est10"/>
</dbReference>
<dbReference type="RefSeq" id="WP_373293812.1">
    <property type="nucleotide sequence ID" value="NZ_BMXP01000001.1"/>
</dbReference>
<keyword evidence="2" id="KW-1185">Reference proteome</keyword>
<gene>
    <name evidence="1" type="ORF">GCM10007391_06000</name>
</gene>
<organism evidence="1 2">
    <name type="scientific">Alteromonas halophila</name>
    <dbReference type="NCBI Taxonomy" id="516698"/>
    <lineage>
        <taxon>Bacteria</taxon>
        <taxon>Pseudomonadati</taxon>
        <taxon>Pseudomonadota</taxon>
        <taxon>Gammaproteobacteria</taxon>
        <taxon>Alteromonadales</taxon>
        <taxon>Alteromonadaceae</taxon>
        <taxon>Alteromonas/Salinimonas group</taxon>
        <taxon>Alteromonas</taxon>
    </lineage>
</organism>
<dbReference type="PANTHER" id="PTHR43265">
    <property type="entry name" value="ESTERASE ESTD"/>
    <property type="match status" value="1"/>
</dbReference>
<protein>
    <recommendedName>
        <fullName evidence="3">Alpha/beta hydrolase</fullName>
    </recommendedName>
</protein>
<name>A0A918JE05_9ALTE</name>
<dbReference type="Proteomes" id="UP000631300">
    <property type="component" value="Unassembled WGS sequence"/>
</dbReference>
<sequence>MAAARPDVEKVILMAAPSVPLRDIVLYQVREDYTRLHINQSLVERGVSAHHRLLWAIQNEQAIGATLAHFQNTLVEVLAAAPENDNQPLTALKASAAKQTQEYRAVYALPSLTSFINHDPALDIAALTSPVLGLFGGRDRQVTIGQNKDVMENALLQSGVHYTLVTFEKANHYFQSAETGRRDEYVRLNKQFVPTFLQVISDWILNAEDN</sequence>
<dbReference type="InterPro" id="IPR029058">
    <property type="entry name" value="AB_hydrolase_fold"/>
</dbReference>
<dbReference type="EMBL" id="BMXP01000001">
    <property type="protein sequence ID" value="GGW76248.1"/>
    <property type="molecule type" value="Genomic_DNA"/>
</dbReference>
<dbReference type="GO" id="GO:0052689">
    <property type="term" value="F:carboxylic ester hydrolase activity"/>
    <property type="evidence" value="ECO:0007669"/>
    <property type="project" value="TreeGrafter"/>
</dbReference>
<dbReference type="SUPFAM" id="SSF53474">
    <property type="entry name" value="alpha/beta-Hydrolases"/>
    <property type="match status" value="1"/>
</dbReference>
<reference evidence="1" key="1">
    <citation type="journal article" date="2014" name="Int. J. Syst. Evol. Microbiol.">
        <title>Complete genome sequence of Corynebacterium casei LMG S-19264T (=DSM 44701T), isolated from a smear-ripened cheese.</title>
        <authorList>
            <consortium name="US DOE Joint Genome Institute (JGI-PGF)"/>
            <person name="Walter F."/>
            <person name="Albersmeier A."/>
            <person name="Kalinowski J."/>
            <person name="Ruckert C."/>
        </authorList>
    </citation>
    <scope>NUCLEOTIDE SEQUENCE</scope>
    <source>
        <strain evidence="1">KCTC 22164</strain>
    </source>
</reference>
<comment type="caution">
    <text evidence="1">The sequence shown here is derived from an EMBL/GenBank/DDBJ whole genome shotgun (WGS) entry which is preliminary data.</text>
</comment>
<proteinExistence type="predicted"/>
<evidence type="ECO:0000313" key="2">
    <source>
        <dbReference type="Proteomes" id="UP000631300"/>
    </source>
</evidence>
<accession>A0A918JE05</accession>
<evidence type="ECO:0008006" key="3">
    <source>
        <dbReference type="Google" id="ProtNLM"/>
    </source>
</evidence>
<reference evidence="1" key="2">
    <citation type="submission" date="2020-09" db="EMBL/GenBank/DDBJ databases">
        <authorList>
            <person name="Sun Q."/>
            <person name="Kim S."/>
        </authorList>
    </citation>
    <scope>NUCLEOTIDE SEQUENCE</scope>
    <source>
        <strain evidence="1">KCTC 22164</strain>
    </source>
</reference>
<dbReference type="AlphaFoldDB" id="A0A918JE05"/>